<name>A0A9P0P4J0_ACAOB</name>
<organism evidence="2 3">
    <name type="scientific">Acanthoscelides obtectus</name>
    <name type="common">Bean weevil</name>
    <name type="synonym">Bruchus obtectus</name>
    <dbReference type="NCBI Taxonomy" id="200917"/>
    <lineage>
        <taxon>Eukaryota</taxon>
        <taxon>Metazoa</taxon>
        <taxon>Ecdysozoa</taxon>
        <taxon>Arthropoda</taxon>
        <taxon>Hexapoda</taxon>
        <taxon>Insecta</taxon>
        <taxon>Pterygota</taxon>
        <taxon>Neoptera</taxon>
        <taxon>Endopterygota</taxon>
        <taxon>Coleoptera</taxon>
        <taxon>Polyphaga</taxon>
        <taxon>Cucujiformia</taxon>
        <taxon>Chrysomeloidea</taxon>
        <taxon>Chrysomelidae</taxon>
        <taxon>Bruchinae</taxon>
        <taxon>Bruchini</taxon>
        <taxon>Acanthoscelides</taxon>
    </lineage>
</organism>
<evidence type="ECO:0000256" key="1">
    <source>
        <dbReference type="SAM" id="MobiDB-lite"/>
    </source>
</evidence>
<gene>
    <name evidence="2" type="ORF">ACAOBT_LOCUS7855</name>
</gene>
<feature type="region of interest" description="Disordered" evidence="1">
    <location>
        <begin position="21"/>
        <end position="48"/>
    </location>
</feature>
<evidence type="ECO:0000313" key="3">
    <source>
        <dbReference type="Proteomes" id="UP001152888"/>
    </source>
</evidence>
<comment type="caution">
    <text evidence="2">The sequence shown here is derived from an EMBL/GenBank/DDBJ whole genome shotgun (WGS) entry which is preliminary data.</text>
</comment>
<evidence type="ECO:0000313" key="2">
    <source>
        <dbReference type="EMBL" id="CAH1968454.1"/>
    </source>
</evidence>
<dbReference type="EMBL" id="CAKOFQ010006753">
    <property type="protein sequence ID" value="CAH1968454.1"/>
    <property type="molecule type" value="Genomic_DNA"/>
</dbReference>
<proteinExistence type="predicted"/>
<dbReference type="AlphaFoldDB" id="A0A9P0P4J0"/>
<dbReference type="OrthoDB" id="6787945at2759"/>
<protein>
    <submittedName>
        <fullName evidence="2">Uncharacterized protein</fullName>
    </submittedName>
</protein>
<reference evidence="2" key="1">
    <citation type="submission" date="2022-03" db="EMBL/GenBank/DDBJ databases">
        <authorList>
            <person name="Sayadi A."/>
        </authorList>
    </citation>
    <scope>NUCLEOTIDE SEQUENCE</scope>
</reference>
<sequence>MDNEHYSNIIRTLRSDASESLAKRQKIEDPAATPRGFHSTAGPINNINGLPTPNVINELNISNNTPTVYQN</sequence>
<dbReference type="Proteomes" id="UP001152888">
    <property type="component" value="Unassembled WGS sequence"/>
</dbReference>
<accession>A0A9P0P4J0</accession>
<keyword evidence="3" id="KW-1185">Reference proteome</keyword>